<dbReference type="PROSITE" id="PS50011">
    <property type="entry name" value="PROTEIN_KINASE_DOM"/>
    <property type="match status" value="1"/>
</dbReference>
<protein>
    <recommendedName>
        <fullName evidence="7">Protein kinase domain-containing protein</fullName>
    </recommendedName>
</protein>
<keyword evidence="6" id="KW-1133">Transmembrane helix</keyword>
<dbReference type="GO" id="GO:0035556">
    <property type="term" value="P:intracellular signal transduction"/>
    <property type="evidence" value="ECO:0007669"/>
    <property type="project" value="TreeGrafter"/>
</dbReference>
<name>A0A9Q0RLL2_BLOTA</name>
<dbReference type="InterPro" id="IPR011009">
    <property type="entry name" value="Kinase-like_dom_sf"/>
</dbReference>
<dbReference type="PANTHER" id="PTHR24346:SF82">
    <property type="entry name" value="KP78A-RELATED"/>
    <property type="match status" value="1"/>
</dbReference>
<dbReference type="OMA" id="QFENRTP"/>
<dbReference type="PROSITE" id="PS00108">
    <property type="entry name" value="PROTEIN_KINASE_ST"/>
    <property type="match status" value="1"/>
</dbReference>
<keyword evidence="5" id="KW-0067">ATP-binding</keyword>
<evidence type="ECO:0000256" key="6">
    <source>
        <dbReference type="SAM" id="Phobius"/>
    </source>
</evidence>
<evidence type="ECO:0000313" key="8">
    <source>
        <dbReference type="EMBL" id="KAJ6217466.1"/>
    </source>
</evidence>
<dbReference type="GO" id="GO:0050321">
    <property type="term" value="F:tau-protein kinase activity"/>
    <property type="evidence" value="ECO:0007669"/>
    <property type="project" value="TreeGrafter"/>
</dbReference>
<keyword evidence="6" id="KW-0472">Membrane</keyword>
<evidence type="ECO:0000256" key="1">
    <source>
        <dbReference type="ARBA" id="ARBA00022527"/>
    </source>
</evidence>
<proteinExistence type="predicted"/>
<evidence type="ECO:0000256" key="4">
    <source>
        <dbReference type="ARBA" id="ARBA00022777"/>
    </source>
</evidence>
<dbReference type="EMBL" id="JAPWDV010000003">
    <property type="protein sequence ID" value="KAJ6217466.1"/>
    <property type="molecule type" value="Genomic_DNA"/>
</dbReference>
<keyword evidence="3" id="KW-0547">Nucleotide-binding</keyword>
<dbReference type="FunFam" id="1.10.510.10:FF:000571">
    <property type="entry name" value="Maternal embryonic leucine zipper kinase"/>
    <property type="match status" value="1"/>
</dbReference>
<dbReference type="SMART" id="SM00220">
    <property type="entry name" value="S_TKc"/>
    <property type="match status" value="1"/>
</dbReference>
<dbReference type="Proteomes" id="UP001142055">
    <property type="component" value="Chromosome 3"/>
</dbReference>
<dbReference type="GO" id="GO:0000226">
    <property type="term" value="P:microtubule cytoskeleton organization"/>
    <property type="evidence" value="ECO:0007669"/>
    <property type="project" value="TreeGrafter"/>
</dbReference>
<dbReference type="GO" id="GO:0005524">
    <property type="term" value="F:ATP binding"/>
    <property type="evidence" value="ECO:0007669"/>
    <property type="project" value="UniProtKB-KW"/>
</dbReference>
<keyword evidence="6" id="KW-0812">Transmembrane</keyword>
<dbReference type="AlphaFoldDB" id="A0A9Q0RLL2"/>
<dbReference type="Gene3D" id="1.10.510.10">
    <property type="entry name" value="Transferase(Phosphotransferase) domain 1"/>
    <property type="match status" value="1"/>
</dbReference>
<keyword evidence="2" id="KW-0808">Transferase</keyword>
<feature type="transmembrane region" description="Helical" evidence="6">
    <location>
        <begin position="169"/>
        <end position="186"/>
    </location>
</feature>
<keyword evidence="1" id="KW-0723">Serine/threonine-protein kinase</keyword>
<organism evidence="8 9">
    <name type="scientific">Blomia tropicalis</name>
    <name type="common">Mite</name>
    <dbReference type="NCBI Taxonomy" id="40697"/>
    <lineage>
        <taxon>Eukaryota</taxon>
        <taxon>Metazoa</taxon>
        <taxon>Ecdysozoa</taxon>
        <taxon>Arthropoda</taxon>
        <taxon>Chelicerata</taxon>
        <taxon>Arachnida</taxon>
        <taxon>Acari</taxon>
        <taxon>Acariformes</taxon>
        <taxon>Sarcoptiformes</taxon>
        <taxon>Astigmata</taxon>
        <taxon>Glycyphagoidea</taxon>
        <taxon>Echimyopodidae</taxon>
        <taxon>Blomia</taxon>
    </lineage>
</organism>
<evidence type="ECO:0000256" key="5">
    <source>
        <dbReference type="ARBA" id="ARBA00022840"/>
    </source>
</evidence>
<evidence type="ECO:0000256" key="2">
    <source>
        <dbReference type="ARBA" id="ARBA00022679"/>
    </source>
</evidence>
<dbReference type="GO" id="GO:0005737">
    <property type="term" value="C:cytoplasm"/>
    <property type="evidence" value="ECO:0007669"/>
    <property type="project" value="TreeGrafter"/>
</dbReference>
<dbReference type="Pfam" id="PF00069">
    <property type="entry name" value="Pkinase"/>
    <property type="match status" value="1"/>
</dbReference>
<reference evidence="8" key="1">
    <citation type="submission" date="2022-12" db="EMBL/GenBank/DDBJ databases">
        <title>Genome assemblies of Blomia tropicalis.</title>
        <authorList>
            <person name="Cui Y."/>
        </authorList>
    </citation>
    <scope>NUCLEOTIDE SEQUENCE</scope>
    <source>
        <tissue evidence="8">Adult mites</tissue>
    </source>
</reference>
<dbReference type="InterPro" id="IPR000719">
    <property type="entry name" value="Prot_kinase_dom"/>
</dbReference>
<dbReference type="InterPro" id="IPR008271">
    <property type="entry name" value="Ser/Thr_kinase_AS"/>
</dbReference>
<feature type="domain" description="Protein kinase" evidence="7">
    <location>
        <begin position="1"/>
        <end position="243"/>
    </location>
</feature>
<dbReference type="PIRSF" id="PIRSF000654">
    <property type="entry name" value="Integrin-linked_kinase"/>
    <property type="match status" value="1"/>
</dbReference>
<sequence>MKRNRKCAAKIINISNMHTMFRTKYLPRELRILYDVRHQYLIEIYDIFNVDNLIFIFMEFATKSDLCDYLIRTARALSEPHSCKWFWQISTALNYLHCDKCIAHRDIKIENILITEDYTTKLTDFGFSAYVFMDGNNEPEQSHTYCGTKPYKSIQIAQMRPYNPFKADIWALGVVLFLLLNNHYPFHYNDMKLMVNEQLDCNFIPRRLKPTLSNSSKQLIMEMFEIDETKRIDTVNILKHQWLIEYLDQSLVISE</sequence>
<evidence type="ECO:0000259" key="7">
    <source>
        <dbReference type="PROSITE" id="PS50011"/>
    </source>
</evidence>
<dbReference type="SUPFAM" id="SSF56112">
    <property type="entry name" value="Protein kinase-like (PK-like)"/>
    <property type="match status" value="1"/>
</dbReference>
<dbReference type="PANTHER" id="PTHR24346">
    <property type="entry name" value="MAP/MICROTUBULE AFFINITY-REGULATING KINASE"/>
    <property type="match status" value="1"/>
</dbReference>
<keyword evidence="9" id="KW-1185">Reference proteome</keyword>
<evidence type="ECO:0000256" key="3">
    <source>
        <dbReference type="ARBA" id="ARBA00022741"/>
    </source>
</evidence>
<evidence type="ECO:0000313" key="9">
    <source>
        <dbReference type="Proteomes" id="UP001142055"/>
    </source>
</evidence>
<keyword evidence="4" id="KW-0418">Kinase</keyword>
<comment type="caution">
    <text evidence="8">The sequence shown here is derived from an EMBL/GenBank/DDBJ whole genome shotgun (WGS) entry which is preliminary data.</text>
</comment>
<gene>
    <name evidence="8" type="ORF">RDWZM_008623</name>
</gene>
<accession>A0A9Q0RLL2</accession>